<dbReference type="EMBL" id="HBHP01015608">
    <property type="protein sequence ID" value="CAD9763490.1"/>
    <property type="molecule type" value="Transcribed_RNA"/>
</dbReference>
<dbReference type="Pfam" id="PF08447">
    <property type="entry name" value="PAS_3"/>
    <property type="match status" value="1"/>
</dbReference>
<gene>
    <name evidence="2" type="ORF">LSP00402_LOCUS9674</name>
</gene>
<evidence type="ECO:0000259" key="1">
    <source>
        <dbReference type="Pfam" id="PF08447"/>
    </source>
</evidence>
<dbReference type="InterPro" id="IPR000014">
    <property type="entry name" value="PAS"/>
</dbReference>
<dbReference type="SUPFAM" id="SSF55785">
    <property type="entry name" value="PYP-like sensor domain (PAS domain)"/>
    <property type="match status" value="1"/>
</dbReference>
<sequence>MWWSLAVHKIFEANPSQYEKPSFEEYRRLLHPDDRDQVLFLFQRAIQRGIPYDVTHRLYLPNKSIKWCRCMCRIQFHSVTKRVEKLIGTLQDISSWAQSIKTNILVESEEKSEIIADDENLDEETACRIS</sequence>
<protein>
    <recommendedName>
        <fullName evidence="1">PAS fold-3 domain-containing protein</fullName>
    </recommendedName>
</protein>
<evidence type="ECO:0000313" key="2">
    <source>
        <dbReference type="EMBL" id="CAD9763490.1"/>
    </source>
</evidence>
<proteinExistence type="predicted"/>
<feature type="domain" description="PAS fold-3" evidence="1">
    <location>
        <begin position="2"/>
        <end position="89"/>
    </location>
</feature>
<name>A0A7S2XAR3_9EUKA</name>
<dbReference type="InterPro" id="IPR035965">
    <property type="entry name" value="PAS-like_dom_sf"/>
</dbReference>
<dbReference type="Gene3D" id="3.30.450.20">
    <property type="entry name" value="PAS domain"/>
    <property type="match status" value="1"/>
</dbReference>
<dbReference type="InterPro" id="IPR013655">
    <property type="entry name" value="PAS_fold_3"/>
</dbReference>
<dbReference type="AlphaFoldDB" id="A0A7S2XAR3"/>
<accession>A0A7S2XAR3</accession>
<dbReference type="CDD" id="cd00130">
    <property type="entry name" value="PAS"/>
    <property type="match status" value="1"/>
</dbReference>
<organism evidence="2">
    <name type="scientific">Lotharella oceanica</name>
    <dbReference type="NCBI Taxonomy" id="641309"/>
    <lineage>
        <taxon>Eukaryota</taxon>
        <taxon>Sar</taxon>
        <taxon>Rhizaria</taxon>
        <taxon>Cercozoa</taxon>
        <taxon>Chlorarachniophyceae</taxon>
        <taxon>Lotharella</taxon>
    </lineage>
</organism>
<reference evidence="2" key="1">
    <citation type="submission" date="2021-01" db="EMBL/GenBank/DDBJ databases">
        <authorList>
            <person name="Corre E."/>
            <person name="Pelletier E."/>
            <person name="Niang G."/>
            <person name="Scheremetjew M."/>
            <person name="Finn R."/>
            <person name="Kale V."/>
            <person name="Holt S."/>
            <person name="Cochrane G."/>
            <person name="Meng A."/>
            <person name="Brown T."/>
            <person name="Cohen L."/>
        </authorList>
    </citation>
    <scope>NUCLEOTIDE SEQUENCE</scope>
    <source>
        <strain evidence="2">CCMP622</strain>
    </source>
</reference>